<feature type="transmembrane region" description="Helical" evidence="7">
    <location>
        <begin position="135"/>
        <end position="161"/>
    </location>
</feature>
<keyword evidence="3" id="KW-1003">Cell membrane</keyword>
<keyword evidence="6 7" id="KW-0472">Membrane</keyword>
<sequence>MNALLVRLLASRIAIAILTLLFVSVAVFLGTEMLPGDVAQAVYGQNATPDAVEGLRRALHLDQPAYLRYLLWLGRLLTGDPGNSLVSNLPIAELVATRLPNSLMLAFVTIVVCVPMALILGISSAIWQGSLYDRVVSLTTMSLVSVPEFVIATLTVIMFAVNLRWFPALSYSAGLLSLNQVVQLLALPVFTLSCVLIAQIMRMTRAAVIDSLRSSYVETAVLKGARPMRIVLNHAVPNAIGPIANAVALSLSHLLGGAIIVETIFNFPGLGRLLVDAVTTRDMPLIQACVMIFCAAYLFLVTLADIAGILSNPRLRH</sequence>
<dbReference type="SUPFAM" id="SSF161098">
    <property type="entry name" value="MetI-like"/>
    <property type="match status" value="1"/>
</dbReference>
<keyword evidence="2 7" id="KW-0813">Transport</keyword>
<dbReference type="AlphaFoldDB" id="A0A4Q0SV10"/>
<comment type="subcellular location">
    <subcellularLocation>
        <location evidence="1 7">Cell membrane</location>
        <topology evidence="1 7">Multi-pass membrane protein</topology>
    </subcellularLocation>
</comment>
<dbReference type="InterPro" id="IPR035906">
    <property type="entry name" value="MetI-like_sf"/>
</dbReference>
<feature type="transmembrane region" description="Helical" evidence="7">
    <location>
        <begin position="181"/>
        <end position="201"/>
    </location>
</feature>
<gene>
    <name evidence="9" type="ORF">XH94_03005</name>
</gene>
<keyword evidence="4 7" id="KW-0812">Transmembrane</keyword>
<dbReference type="Pfam" id="PF19300">
    <property type="entry name" value="BPD_transp_1_N"/>
    <property type="match status" value="1"/>
</dbReference>
<evidence type="ECO:0000313" key="9">
    <source>
        <dbReference type="EMBL" id="RXH42339.1"/>
    </source>
</evidence>
<name>A0A4Q0SV10_9BRAD</name>
<evidence type="ECO:0000256" key="6">
    <source>
        <dbReference type="ARBA" id="ARBA00023136"/>
    </source>
</evidence>
<feature type="transmembrane region" description="Helical" evidence="7">
    <location>
        <begin position="285"/>
        <end position="310"/>
    </location>
</feature>
<comment type="similarity">
    <text evidence="7">Belongs to the binding-protein-dependent transport system permease family.</text>
</comment>
<feature type="domain" description="ABC transmembrane type-1" evidence="8">
    <location>
        <begin position="99"/>
        <end position="304"/>
    </location>
</feature>
<dbReference type="PROSITE" id="PS50928">
    <property type="entry name" value="ABC_TM1"/>
    <property type="match status" value="1"/>
</dbReference>
<feature type="transmembrane region" description="Helical" evidence="7">
    <location>
        <begin position="103"/>
        <end position="123"/>
    </location>
</feature>
<evidence type="ECO:0000256" key="3">
    <source>
        <dbReference type="ARBA" id="ARBA00022475"/>
    </source>
</evidence>
<evidence type="ECO:0000313" key="10">
    <source>
        <dbReference type="Proteomes" id="UP000290565"/>
    </source>
</evidence>
<dbReference type="RefSeq" id="WP_128943478.1">
    <property type="nucleotide sequence ID" value="NZ_LBJM01000006.1"/>
</dbReference>
<dbReference type="Gene3D" id="1.10.3720.10">
    <property type="entry name" value="MetI-like"/>
    <property type="match status" value="1"/>
</dbReference>
<comment type="caution">
    <text evidence="9">The sequence shown here is derived from an EMBL/GenBank/DDBJ whole genome shotgun (WGS) entry which is preliminary data.</text>
</comment>
<proteinExistence type="inferred from homology"/>
<dbReference type="PANTHER" id="PTHR43163:SF3">
    <property type="entry name" value="PEPTIDE ABC TRANSPORTER PERMEASE PROTEIN"/>
    <property type="match status" value="1"/>
</dbReference>
<feature type="transmembrane region" description="Helical" evidence="7">
    <location>
        <begin position="12"/>
        <end position="30"/>
    </location>
</feature>
<keyword evidence="5 7" id="KW-1133">Transmembrane helix</keyword>
<accession>A0A4Q0SV10</accession>
<evidence type="ECO:0000256" key="7">
    <source>
        <dbReference type="RuleBase" id="RU363032"/>
    </source>
</evidence>
<dbReference type="Pfam" id="PF00528">
    <property type="entry name" value="BPD_transp_1"/>
    <property type="match status" value="1"/>
</dbReference>
<evidence type="ECO:0000256" key="4">
    <source>
        <dbReference type="ARBA" id="ARBA00022692"/>
    </source>
</evidence>
<reference evidence="9 10" key="1">
    <citation type="submission" date="2015-04" db="EMBL/GenBank/DDBJ databases">
        <title>Comparative genomics of rhizobia nodulating Arachis hypogaea in China.</title>
        <authorList>
            <person name="Li Y."/>
        </authorList>
    </citation>
    <scope>NUCLEOTIDE SEQUENCE [LARGE SCALE GENOMIC DNA]</scope>
    <source>
        <strain evidence="9 10">CCBAU 51787</strain>
    </source>
</reference>
<evidence type="ECO:0000256" key="1">
    <source>
        <dbReference type="ARBA" id="ARBA00004651"/>
    </source>
</evidence>
<feature type="transmembrane region" description="Helical" evidence="7">
    <location>
        <begin position="243"/>
        <end position="265"/>
    </location>
</feature>
<dbReference type="CDD" id="cd06261">
    <property type="entry name" value="TM_PBP2"/>
    <property type="match status" value="1"/>
</dbReference>
<protein>
    <submittedName>
        <fullName evidence="9">ABC transporter permease</fullName>
    </submittedName>
</protein>
<evidence type="ECO:0000256" key="5">
    <source>
        <dbReference type="ARBA" id="ARBA00022989"/>
    </source>
</evidence>
<evidence type="ECO:0000259" key="8">
    <source>
        <dbReference type="PROSITE" id="PS50928"/>
    </source>
</evidence>
<evidence type="ECO:0000256" key="2">
    <source>
        <dbReference type="ARBA" id="ARBA00022448"/>
    </source>
</evidence>
<dbReference type="PANTHER" id="PTHR43163">
    <property type="entry name" value="DIPEPTIDE TRANSPORT SYSTEM PERMEASE PROTEIN DPPB-RELATED"/>
    <property type="match status" value="1"/>
</dbReference>
<dbReference type="GO" id="GO:0055085">
    <property type="term" value="P:transmembrane transport"/>
    <property type="evidence" value="ECO:0007669"/>
    <property type="project" value="InterPro"/>
</dbReference>
<dbReference type="GO" id="GO:0005886">
    <property type="term" value="C:plasma membrane"/>
    <property type="evidence" value="ECO:0007669"/>
    <property type="project" value="UniProtKB-SubCell"/>
</dbReference>
<dbReference type="Proteomes" id="UP000290565">
    <property type="component" value="Unassembled WGS sequence"/>
</dbReference>
<dbReference type="InterPro" id="IPR045621">
    <property type="entry name" value="BPD_transp_1_N"/>
</dbReference>
<dbReference type="InterPro" id="IPR000515">
    <property type="entry name" value="MetI-like"/>
</dbReference>
<dbReference type="EMBL" id="LBJM01000006">
    <property type="protein sequence ID" value="RXH42339.1"/>
    <property type="molecule type" value="Genomic_DNA"/>
</dbReference>
<organism evidence="9 10">
    <name type="scientific">Bradyrhizobium zhanjiangense</name>
    <dbReference type="NCBI Taxonomy" id="1325107"/>
    <lineage>
        <taxon>Bacteria</taxon>
        <taxon>Pseudomonadati</taxon>
        <taxon>Pseudomonadota</taxon>
        <taxon>Alphaproteobacteria</taxon>
        <taxon>Hyphomicrobiales</taxon>
        <taxon>Nitrobacteraceae</taxon>
        <taxon>Bradyrhizobium</taxon>
    </lineage>
</organism>